<dbReference type="Gene3D" id="3.30.70.330">
    <property type="match status" value="1"/>
</dbReference>
<feature type="compositionally biased region" description="Basic residues" evidence="2">
    <location>
        <begin position="25"/>
        <end position="38"/>
    </location>
</feature>
<feature type="compositionally biased region" description="Polar residues" evidence="2">
    <location>
        <begin position="1"/>
        <end position="15"/>
    </location>
</feature>
<dbReference type="GO" id="GO:0003729">
    <property type="term" value="F:mRNA binding"/>
    <property type="evidence" value="ECO:0007669"/>
    <property type="project" value="TreeGrafter"/>
</dbReference>
<dbReference type="GO" id="GO:0006406">
    <property type="term" value="P:mRNA export from nucleus"/>
    <property type="evidence" value="ECO:0007669"/>
    <property type="project" value="TreeGrafter"/>
</dbReference>
<comment type="caution">
    <text evidence="3">The sequence shown here is derived from an EMBL/GenBank/DDBJ whole genome shotgun (WGS) entry which is preliminary data.</text>
</comment>
<sequence>MSSMDIDQQDGQRNKTGNGFTGRRFPTRGRGGFRGRQSHGRYQFQHTPHAPAGDWGHDMYTLSNLGAPDAASDQTRGKKNPELNKSSALAVNSFAARIGKAPPSKGQKDVNGVAAAVGRPTTKEAIVKQLADNPLFAALQGNRSQQKKAKVDIKGMSEKPAKEKKFEIKGSGGKTYVRISNLAVGTTEDDVNAFLGRLGVGIEACKTYAEQGAIAAEVLFTERSTADACVSQIDNAFADGRIIHATVISSTQLKAITSESKIAPVTYQNGSYGVRPALYSDAIIQRGRGFKQP</sequence>
<organism evidence="3 4">
    <name type="scientific">Lipomyces tetrasporus</name>
    <dbReference type="NCBI Taxonomy" id="54092"/>
    <lineage>
        <taxon>Eukaryota</taxon>
        <taxon>Fungi</taxon>
        <taxon>Dikarya</taxon>
        <taxon>Ascomycota</taxon>
        <taxon>Saccharomycotina</taxon>
        <taxon>Lipomycetes</taxon>
        <taxon>Lipomycetales</taxon>
        <taxon>Lipomycetaceae</taxon>
        <taxon>Lipomyces</taxon>
    </lineage>
</organism>
<feature type="region of interest" description="Disordered" evidence="2">
    <location>
        <begin position="66"/>
        <end position="85"/>
    </location>
</feature>
<protein>
    <recommendedName>
        <fullName evidence="5">RRM domain-containing protein</fullName>
    </recommendedName>
</protein>
<accession>A0AAD7QMJ5</accession>
<dbReference type="PANTHER" id="PTHR19965:SF35">
    <property type="entry name" value="RNA ANNEALING PROTEIN YRA1"/>
    <property type="match status" value="1"/>
</dbReference>
<dbReference type="InterPro" id="IPR051229">
    <property type="entry name" value="ALYREF_mRNA_export"/>
</dbReference>
<dbReference type="AlphaFoldDB" id="A0AAD7QMJ5"/>
<evidence type="ECO:0008006" key="5">
    <source>
        <dbReference type="Google" id="ProtNLM"/>
    </source>
</evidence>
<dbReference type="GO" id="GO:0005634">
    <property type="term" value="C:nucleus"/>
    <property type="evidence" value="ECO:0007669"/>
    <property type="project" value="TreeGrafter"/>
</dbReference>
<dbReference type="SUPFAM" id="SSF54928">
    <property type="entry name" value="RNA-binding domain, RBD"/>
    <property type="match status" value="1"/>
</dbReference>
<dbReference type="EMBL" id="JARPMG010000010">
    <property type="protein sequence ID" value="KAJ8097818.1"/>
    <property type="molecule type" value="Genomic_DNA"/>
</dbReference>
<proteinExistence type="predicted"/>
<reference evidence="3" key="1">
    <citation type="submission" date="2023-03" db="EMBL/GenBank/DDBJ databases">
        <title>Near-Complete genome sequence of Lipomyces tetrasporous NRRL Y-64009, an oleaginous yeast capable of growing on lignocellulosic hydrolysates.</title>
        <authorList>
            <consortium name="Lawrence Berkeley National Laboratory"/>
            <person name="Jagtap S.S."/>
            <person name="Liu J.-J."/>
            <person name="Walukiewicz H.E."/>
            <person name="Pangilinan J."/>
            <person name="Lipzen A."/>
            <person name="Ahrendt S."/>
            <person name="Koriabine M."/>
            <person name="Cobaugh K."/>
            <person name="Salamov A."/>
            <person name="Yoshinaga Y."/>
            <person name="Ng V."/>
            <person name="Daum C."/>
            <person name="Grigoriev I.V."/>
            <person name="Slininger P.J."/>
            <person name="Dien B.S."/>
            <person name="Jin Y.-S."/>
            <person name="Rao C.V."/>
        </authorList>
    </citation>
    <scope>NUCLEOTIDE SEQUENCE</scope>
    <source>
        <strain evidence="3">NRRL Y-64009</strain>
    </source>
</reference>
<name>A0AAD7QMJ5_9ASCO</name>
<dbReference type="InterPro" id="IPR012677">
    <property type="entry name" value="Nucleotide-bd_a/b_plait_sf"/>
</dbReference>
<evidence type="ECO:0000313" key="4">
    <source>
        <dbReference type="Proteomes" id="UP001217417"/>
    </source>
</evidence>
<keyword evidence="4" id="KW-1185">Reference proteome</keyword>
<evidence type="ECO:0000313" key="3">
    <source>
        <dbReference type="EMBL" id="KAJ8097818.1"/>
    </source>
</evidence>
<dbReference type="Proteomes" id="UP001217417">
    <property type="component" value="Unassembled WGS sequence"/>
</dbReference>
<evidence type="ECO:0000256" key="2">
    <source>
        <dbReference type="SAM" id="MobiDB-lite"/>
    </source>
</evidence>
<dbReference type="GeneID" id="80883620"/>
<dbReference type="InterPro" id="IPR035979">
    <property type="entry name" value="RBD_domain_sf"/>
</dbReference>
<gene>
    <name evidence="3" type="ORF">POJ06DRAFT_260203</name>
</gene>
<keyword evidence="1" id="KW-0694">RNA-binding</keyword>
<feature type="region of interest" description="Disordered" evidence="2">
    <location>
        <begin position="1"/>
        <end position="38"/>
    </location>
</feature>
<dbReference type="PANTHER" id="PTHR19965">
    <property type="entry name" value="RNA AND EXPORT FACTOR BINDING PROTEIN"/>
    <property type="match status" value="1"/>
</dbReference>
<evidence type="ECO:0000256" key="1">
    <source>
        <dbReference type="ARBA" id="ARBA00022884"/>
    </source>
</evidence>
<dbReference type="RefSeq" id="XP_056041268.1">
    <property type="nucleotide sequence ID" value="XM_056188454.1"/>
</dbReference>